<evidence type="ECO:0000313" key="2">
    <source>
        <dbReference type="Proteomes" id="UP000478052"/>
    </source>
</evidence>
<sequence length="107" mass="12262">MFFTKVCTIFPPFYIITICLPKALFQWSSVFSDVKMVQCWVPLCSHISNRETCKFFKFPANDGECKVWNTYPTKNNKICIYCLANFTDLATNALNIIYALSSFSNSG</sequence>
<proteinExistence type="predicted"/>
<keyword evidence="2" id="KW-1185">Reference proteome</keyword>
<dbReference type="Proteomes" id="UP000478052">
    <property type="component" value="Unassembled WGS sequence"/>
</dbReference>
<organism evidence="1 2">
    <name type="scientific">Aphis craccivora</name>
    <name type="common">Cowpea aphid</name>
    <dbReference type="NCBI Taxonomy" id="307492"/>
    <lineage>
        <taxon>Eukaryota</taxon>
        <taxon>Metazoa</taxon>
        <taxon>Ecdysozoa</taxon>
        <taxon>Arthropoda</taxon>
        <taxon>Hexapoda</taxon>
        <taxon>Insecta</taxon>
        <taxon>Pterygota</taxon>
        <taxon>Neoptera</taxon>
        <taxon>Paraneoptera</taxon>
        <taxon>Hemiptera</taxon>
        <taxon>Sternorrhyncha</taxon>
        <taxon>Aphidomorpha</taxon>
        <taxon>Aphidoidea</taxon>
        <taxon>Aphididae</taxon>
        <taxon>Aphidini</taxon>
        <taxon>Aphis</taxon>
        <taxon>Aphis</taxon>
    </lineage>
</organism>
<dbReference type="AlphaFoldDB" id="A0A6G0YF17"/>
<dbReference type="OrthoDB" id="6575453at2759"/>
<evidence type="ECO:0000313" key="1">
    <source>
        <dbReference type="EMBL" id="KAF0754749.1"/>
    </source>
</evidence>
<dbReference type="EMBL" id="VUJU01004323">
    <property type="protein sequence ID" value="KAF0754749.1"/>
    <property type="molecule type" value="Genomic_DNA"/>
</dbReference>
<gene>
    <name evidence="1" type="ORF">FWK35_00017318</name>
</gene>
<name>A0A6G0YF17_APHCR</name>
<accession>A0A6G0YF17</accession>
<comment type="caution">
    <text evidence="1">The sequence shown here is derived from an EMBL/GenBank/DDBJ whole genome shotgun (WGS) entry which is preliminary data.</text>
</comment>
<reference evidence="1 2" key="1">
    <citation type="submission" date="2019-08" db="EMBL/GenBank/DDBJ databases">
        <title>Whole genome of Aphis craccivora.</title>
        <authorList>
            <person name="Voronova N.V."/>
            <person name="Shulinski R.S."/>
            <person name="Bandarenka Y.V."/>
            <person name="Zhorov D.G."/>
            <person name="Warner D."/>
        </authorList>
    </citation>
    <scope>NUCLEOTIDE SEQUENCE [LARGE SCALE GENOMIC DNA]</scope>
    <source>
        <strain evidence="1">180601</strain>
        <tissue evidence="1">Whole Body</tissue>
    </source>
</reference>
<protein>
    <submittedName>
        <fullName evidence="1">THAP-type domain-containing protein</fullName>
    </submittedName>
</protein>